<dbReference type="OrthoDB" id="9813719at2"/>
<dbReference type="Gene3D" id="1.10.3290.10">
    <property type="entry name" value="Fido-like domain"/>
    <property type="match status" value="1"/>
</dbReference>
<protein>
    <recommendedName>
        <fullName evidence="4">Fido domain-containing protein</fullName>
    </recommendedName>
</protein>
<organism evidence="5 6">
    <name type="scientific">Hyphomicrobium denitrificans 1NES1</name>
    <dbReference type="NCBI Taxonomy" id="670307"/>
    <lineage>
        <taxon>Bacteria</taxon>
        <taxon>Pseudomonadati</taxon>
        <taxon>Pseudomonadota</taxon>
        <taxon>Alphaproteobacteria</taxon>
        <taxon>Hyphomicrobiales</taxon>
        <taxon>Hyphomicrobiaceae</taxon>
        <taxon>Hyphomicrobium</taxon>
    </lineage>
</organism>
<keyword evidence="1" id="KW-0547">Nucleotide-binding</keyword>
<keyword evidence="1" id="KW-0067">ATP-binding</keyword>
<evidence type="ECO:0000313" key="6">
    <source>
        <dbReference type="Proteomes" id="UP000005952"/>
    </source>
</evidence>
<dbReference type="eggNOG" id="COG3177">
    <property type="taxonomic scope" value="Bacteria"/>
</dbReference>
<feature type="domain" description="Fido" evidence="4">
    <location>
        <begin position="115"/>
        <end position="259"/>
    </location>
</feature>
<dbReference type="InterPro" id="IPR003812">
    <property type="entry name" value="Fido"/>
</dbReference>
<dbReference type="InterPro" id="IPR048770">
    <property type="entry name" value="SoFic-like_C"/>
</dbReference>
<dbReference type="GO" id="GO:0005524">
    <property type="term" value="F:ATP binding"/>
    <property type="evidence" value="ECO:0007669"/>
    <property type="project" value="UniProtKB-KW"/>
</dbReference>
<feature type="binding site" evidence="1">
    <location>
        <position position="237"/>
    </location>
    <ligand>
        <name>ATP</name>
        <dbReference type="ChEBI" id="CHEBI:30616"/>
    </ligand>
</feature>
<dbReference type="Proteomes" id="UP000005952">
    <property type="component" value="Chromosome"/>
</dbReference>
<accession>N0BBJ7</accession>
<dbReference type="HOGENOM" id="CLU_047250_1_1_5"/>
<evidence type="ECO:0000313" key="5">
    <source>
        <dbReference type="EMBL" id="AGK59632.1"/>
    </source>
</evidence>
<dbReference type="EMBL" id="CP005587">
    <property type="protein sequence ID" value="AGK59632.1"/>
    <property type="molecule type" value="Genomic_DNA"/>
</dbReference>
<proteinExistence type="predicted"/>
<dbReference type="Pfam" id="PF02661">
    <property type="entry name" value="Fic"/>
    <property type="match status" value="1"/>
</dbReference>
<feature type="binding site" evidence="1">
    <location>
        <position position="195"/>
    </location>
    <ligand>
        <name>ATP</name>
        <dbReference type="ChEBI" id="CHEBI:30616"/>
    </ligand>
</feature>
<feature type="binding site" evidence="3">
    <location>
        <begin position="237"/>
        <end position="238"/>
    </location>
    <ligand>
        <name>ATP</name>
        <dbReference type="ChEBI" id="CHEBI:30616"/>
    </ligand>
</feature>
<feature type="binding site" evidence="1">
    <location>
        <begin position="200"/>
        <end position="206"/>
    </location>
    <ligand>
        <name>ATP</name>
        <dbReference type="ChEBI" id="CHEBI:30616"/>
    </ligand>
</feature>
<feature type="binding site" evidence="1">
    <location>
        <position position="69"/>
    </location>
    <ligand>
        <name>ATP</name>
        <dbReference type="ChEBI" id="CHEBI:30616"/>
    </ligand>
</feature>
<evidence type="ECO:0000256" key="2">
    <source>
        <dbReference type="PIRSR" id="PIRSR640198-1"/>
    </source>
</evidence>
<dbReference type="PROSITE" id="PS51459">
    <property type="entry name" value="FIDO"/>
    <property type="match status" value="1"/>
</dbReference>
<feature type="active site" evidence="2">
    <location>
        <position position="195"/>
    </location>
</feature>
<gene>
    <name evidence="5" type="ORF">HYPDE_39818</name>
</gene>
<sequence length="378" mass="42590">MAPNTKRPYNALPKLPPPLDLETKAVLKCCIAARTAVAELRRAGELIPDQSVLINTIPLLEAKDSSEIENIVTTNDALFREASQSEDGGDPAAKEAVRYRAALFAGYESLKSRPLTVRTAIDVCSRIKGVDMDLRKTPGTDLKNTFTGEIIYTPPEGEQVLRDLLTNWESFANSDDDLDPLIRMAVLHYQFEAIHPFPDGNGRTGRILNILVLIQAGLLDIPTLYLSRHIVRTKGDYYRLLQGVTARGEWEPWLIYMLSAVEATARWTNAKIRAVRDLMKNTSDYAKIGAPAAYSRELIEVIFAQPYTRIAHVIERDIAQRVSASRYLKQLVDIGILAEEKHGVQKLFINRKYMQLLSSDDHAFEPYPLEKLDKKRRS</sequence>
<dbReference type="STRING" id="670307.HYPDE_39818"/>
<reference evidence="5 6" key="1">
    <citation type="journal article" date="2013" name="Genome Announc.">
        <title>Genome sequences for three denitrifying bacterial strains isolated from a uranium- and nitrate-contaminated subsurface environment.</title>
        <authorList>
            <person name="Venkatramanan R."/>
            <person name="Prakash O."/>
            <person name="Woyke T."/>
            <person name="Chain P."/>
            <person name="Goodwin L.A."/>
            <person name="Watson D."/>
            <person name="Brooks S."/>
            <person name="Kostka J.E."/>
            <person name="Green S.J."/>
        </authorList>
    </citation>
    <scope>NUCLEOTIDE SEQUENCE [LARGE SCALE GENOMIC DNA]</scope>
    <source>
        <strain evidence="5 6">1NES1</strain>
    </source>
</reference>
<dbReference type="InterPro" id="IPR025758">
    <property type="entry name" value="Fic/DOC_N"/>
</dbReference>
<dbReference type="Pfam" id="PF21248">
    <property type="entry name" value="SoFic-like_C"/>
    <property type="match status" value="1"/>
</dbReference>
<dbReference type="RefSeq" id="WP_015599647.1">
    <property type="nucleotide sequence ID" value="NC_021172.1"/>
</dbReference>
<evidence type="ECO:0000259" key="4">
    <source>
        <dbReference type="PROSITE" id="PS51459"/>
    </source>
</evidence>
<evidence type="ECO:0000256" key="3">
    <source>
        <dbReference type="PIRSR" id="PIRSR640198-2"/>
    </source>
</evidence>
<dbReference type="InterPro" id="IPR026287">
    <property type="entry name" value="SoFic-like"/>
</dbReference>
<dbReference type="InterPro" id="IPR040198">
    <property type="entry name" value="Fido_containing"/>
</dbReference>
<dbReference type="NCBIfam" id="NF046030">
    <property type="entry name" value="ProtAdlyltaseSoFic"/>
    <property type="match status" value="1"/>
</dbReference>
<dbReference type="InterPro" id="IPR036597">
    <property type="entry name" value="Fido-like_dom_sf"/>
</dbReference>
<dbReference type="Pfam" id="PF13784">
    <property type="entry name" value="Fic_N"/>
    <property type="match status" value="1"/>
</dbReference>
<name>N0BBJ7_9HYPH</name>
<dbReference type="PIRSF" id="PIRSF038925">
    <property type="entry name" value="AMP-prot_trans"/>
    <property type="match status" value="1"/>
</dbReference>
<dbReference type="PANTHER" id="PTHR13504">
    <property type="entry name" value="FIDO DOMAIN-CONTAINING PROTEIN DDB_G0283145"/>
    <property type="match status" value="1"/>
</dbReference>
<dbReference type="SUPFAM" id="SSF140931">
    <property type="entry name" value="Fic-like"/>
    <property type="match status" value="1"/>
</dbReference>
<keyword evidence="6" id="KW-1185">Reference proteome</keyword>
<evidence type="ECO:0000256" key="1">
    <source>
        <dbReference type="PIRSR" id="PIRSR038925-1"/>
    </source>
</evidence>
<dbReference type="AlphaFoldDB" id="N0BBJ7"/>
<dbReference type="PANTHER" id="PTHR13504:SF35">
    <property type="entry name" value="PROTEIN ADENYLYLTRANSFERASE SOFIC"/>
    <property type="match status" value="1"/>
</dbReference>
<dbReference type="KEGG" id="hdt:HYPDE_39818"/>
<feature type="binding site" evidence="3">
    <location>
        <begin position="199"/>
        <end position="206"/>
    </location>
    <ligand>
        <name>ATP</name>
        <dbReference type="ChEBI" id="CHEBI:30616"/>
    </ligand>
</feature>